<dbReference type="Proteomes" id="UP000199459">
    <property type="component" value="Unassembled WGS sequence"/>
</dbReference>
<name>A0A1H8HTF0_9PROT</name>
<proteinExistence type="predicted"/>
<dbReference type="RefSeq" id="WP_090634246.1">
    <property type="nucleotide sequence ID" value="NZ_FOCP01000026.1"/>
</dbReference>
<dbReference type="AlphaFoldDB" id="A0A1H8HTF0"/>
<accession>A0A1H8HTF0</accession>
<sequence>MILKASQRGGSRQLAAHLLKTEENEHVEVHEVRGFTSNNLDGALHEAYAMSRGTRCSKFLFSVSLNPPENEDVSVDKFENALDRIESKLGLEDQPRVVVFHEKEGRRHAHCVWSRIDTDEMKAVHMAHFKRKLMDVSKQLYLENDWDMPKGYIDQNLKNPLNYTRQEWQQALRTGQNPKDIKSALQDSWAISDNRKSFERALQDRGYYLAKGDRRGYVAVDLHGEVYSLSRQIGIKKTELSKKLGKAEMLPSVEETKNTISSDLTKQFKRFNDELKLKHKQEMEPLIHARNAMVQRHRKARESQRIAHEKRWQSEELERSARLRKGFKGIWDRLTGSHQRTHARNEKETQKNHMRDQNEKEALVSNQLAERRKLQDQFQQLRNEQNEERQDFFRDMDQQYKNIKRQEEIKELYEQETLRSQQTISNKDSMGHEPEI</sequence>
<gene>
    <name evidence="3" type="ORF">SAMN05216325_12619</name>
</gene>
<dbReference type="Pfam" id="PF03432">
    <property type="entry name" value="Relaxase"/>
    <property type="match status" value="1"/>
</dbReference>
<dbReference type="EMBL" id="FOCP01000026">
    <property type="protein sequence ID" value="SEN59291.1"/>
    <property type="molecule type" value="Genomic_DNA"/>
</dbReference>
<evidence type="ECO:0000259" key="2">
    <source>
        <dbReference type="Pfam" id="PF03432"/>
    </source>
</evidence>
<evidence type="ECO:0000313" key="4">
    <source>
        <dbReference type="Proteomes" id="UP000199459"/>
    </source>
</evidence>
<feature type="region of interest" description="Disordered" evidence="1">
    <location>
        <begin position="414"/>
        <end position="436"/>
    </location>
</feature>
<reference evidence="3 4" key="1">
    <citation type="submission" date="2016-10" db="EMBL/GenBank/DDBJ databases">
        <authorList>
            <person name="de Groot N.N."/>
        </authorList>
    </citation>
    <scope>NUCLEOTIDE SEQUENCE [LARGE SCALE GENOMIC DNA]</scope>
    <source>
        <strain evidence="3 4">Nm22</strain>
    </source>
</reference>
<feature type="region of interest" description="Disordered" evidence="1">
    <location>
        <begin position="336"/>
        <end position="359"/>
    </location>
</feature>
<feature type="compositionally biased region" description="Basic and acidic residues" evidence="1">
    <location>
        <begin position="343"/>
        <end position="359"/>
    </location>
</feature>
<dbReference type="InterPro" id="IPR005094">
    <property type="entry name" value="Endonuclease_MobA/VirD2"/>
</dbReference>
<feature type="domain" description="MobA/VirD2-like nuclease" evidence="2">
    <location>
        <begin position="23"/>
        <end position="146"/>
    </location>
</feature>
<organism evidence="3 4">
    <name type="scientific">Nitrosomonas marina</name>
    <dbReference type="NCBI Taxonomy" id="917"/>
    <lineage>
        <taxon>Bacteria</taxon>
        <taxon>Pseudomonadati</taxon>
        <taxon>Pseudomonadota</taxon>
        <taxon>Betaproteobacteria</taxon>
        <taxon>Nitrosomonadales</taxon>
        <taxon>Nitrosomonadaceae</taxon>
        <taxon>Nitrosomonas</taxon>
    </lineage>
</organism>
<evidence type="ECO:0000256" key="1">
    <source>
        <dbReference type="SAM" id="MobiDB-lite"/>
    </source>
</evidence>
<evidence type="ECO:0000313" key="3">
    <source>
        <dbReference type="EMBL" id="SEN59291.1"/>
    </source>
</evidence>
<dbReference type="OrthoDB" id="1826980at2"/>
<protein>
    <recommendedName>
        <fullName evidence="2">MobA/VirD2-like nuclease domain-containing protein</fullName>
    </recommendedName>
</protein>
<feature type="compositionally biased region" description="Polar residues" evidence="1">
    <location>
        <begin position="418"/>
        <end position="428"/>
    </location>
</feature>